<protein>
    <submittedName>
        <fullName evidence="1">Uncharacterized protein</fullName>
    </submittedName>
</protein>
<proteinExistence type="predicted"/>
<organism evidence="1">
    <name type="scientific">Amphimedon queenslandica</name>
    <name type="common">Sponge</name>
    <dbReference type="NCBI Taxonomy" id="400682"/>
    <lineage>
        <taxon>Eukaryota</taxon>
        <taxon>Metazoa</taxon>
        <taxon>Porifera</taxon>
        <taxon>Demospongiae</taxon>
        <taxon>Heteroscleromorpha</taxon>
        <taxon>Haplosclerida</taxon>
        <taxon>Niphatidae</taxon>
        <taxon>Amphimedon</taxon>
    </lineage>
</organism>
<evidence type="ECO:0000313" key="1">
    <source>
        <dbReference type="EnsemblMetazoa" id="Aqu2.1.28140_001"/>
    </source>
</evidence>
<reference evidence="1" key="1">
    <citation type="submission" date="2017-05" db="UniProtKB">
        <authorList>
            <consortium name="EnsemblMetazoa"/>
        </authorList>
    </citation>
    <scope>IDENTIFICATION</scope>
</reference>
<dbReference type="InParanoid" id="A0A1X7UJJ4"/>
<dbReference type="EnsemblMetazoa" id="Aqu2.1.28140_001">
    <property type="protein sequence ID" value="Aqu2.1.28140_001"/>
    <property type="gene ID" value="Aqu2.1.28140"/>
</dbReference>
<dbReference type="AlphaFoldDB" id="A0A1X7UJJ4"/>
<accession>A0A1X7UJJ4</accession>
<sequence>MCYHIIGARISIGLDVFCSQKKYLFQLRRNTQSIPQKRSGKKAPRKEDYEVICGPDSEESFKDSGCKSVVDQEDCQAAKHFNNLKSAVKENEISATGKGISNHNK</sequence>
<name>A0A1X7UJJ4_AMPQE</name>